<feature type="transmembrane region" description="Helical" evidence="10">
    <location>
        <begin position="265"/>
        <end position="288"/>
    </location>
</feature>
<organism evidence="11 12">
    <name type="scientific">Nakamurella alba</name>
    <dbReference type="NCBI Taxonomy" id="2665158"/>
    <lineage>
        <taxon>Bacteria</taxon>
        <taxon>Bacillati</taxon>
        <taxon>Actinomycetota</taxon>
        <taxon>Actinomycetes</taxon>
        <taxon>Nakamurellales</taxon>
        <taxon>Nakamurellaceae</taxon>
        <taxon>Nakamurella</taxon>
    </lineage>
</organism>
<protein>
    <recommendedName>
        <fullName evidence="8">Autoinducer 2 import system permease protein LsrD</fullName>
    </recommendedName>
</protein>
<dbReference type="AlphaFoldDB" id="A0A7K1FQ91"/>
<feature type="compositionally biased region" description="Basic and acidic residues" evidence="9">
    <location>
        <begin position="322"/>
        <end position="338"/>
    </location>
</feature>
<reference evidence="11 12" key="1">
    <citation type="submission" date="2019-11" db="EMBL/GenBank/DDBJ databases">
        <authorList>
            <person name="Jiang L.-Q."/>
        </authorList>
    </citation>
    <scope>NUCLEOTIDE SEQUENCE [LARGE SCALE GENOMIC DNA]</scope>
    <source>
        <strain evidence="11 12">YIM 132087</strain>
    </source>
</reference>
<evidence type="ECO:0000256" key="8">
    <source>
        <dbReference type="ARBA" id="ARBA00039381"/>
    </source>
</evidence>
<evidence type="ECO:0000256" key="4">
    <source>
        <dbReference type="ARBA" id="ARBA00022519"/>
    </source>
</evidence>
<dbReference type="InterPro" id="IPR001851">
    <property type="entry name" value="ABC_transp_permease"/>
</dbReference>
<keyword evidence="12" id="KW-1185">Reference proteome</keyword>
<evidence type="ECO:0000256" key="2">
    <source>
        <dbReference type="ARBA" id="ARBA00022448"/>
    </source>
</evidence>
<evidence type="ECO:0000256" key="3">
    <source>
        <dbReference type="ARBA" id="ARBA00022475"/>
    </source>
</evidence>
<dbReference type="GO" id="GO:0022857">
    <property type="term" value="F:transmembrane transporter activity"/>
    <property type="evidence" value="ECO:0007669"/>
    <property type="project" value="InterPro"/>
</dbReference>
<keyword evidence="5 10" id="KW-0812">Transmembrane</keyword>
<dbReference type="Proteomes" id="UP000460221">
    <property type="component" value="Unassembled WGS sequence"/>
</dbReference>
<keyword evidence="2" id="KW-0813">Transport</keyword>
<feature type="transmembrane region" description="Helical" evidence="10">
    <location>
        <begin position="69"/>
        <end position="89"/>
    </location>
</feature>
<feature type="transmembrane region" description="Helical" evidence="10">
    <location>
        <begin position="294"/>
        <end position="314"/>
    </location>
</feature>
<comment type="subcellular location">
    <subcellularLocation>
        <location evidence="1">Cell membrane</location>
        <topology evidence="1">Multi-pass membrane protein</topology>
    </subcellularLocation>
</comment>
<feature type="transmembrane region" description="Helical" evidence="10">
    <location>
        <begin position="159"/>
        <end position="180"/>
    </location>
</feature>
<comment type="caution">
    <text evidence="11">The sequence shown here is derived from an EMBL/GenBank/DDBJ whole genome shotgun (WGS) entry which is preliminary data.</text>
</comment>
<evidence type="ECO:0000256" key="1">
    <source>
        <dbReference type="ARBA" id="ARBA00004651"/>
    </source>
</evidence>
<proteinExistence type="predicted"/>
<dbReference type="GO" id="GO:0005886">
    <property type="term" value="C:plasma membrane"/>
    <property type="evidence" value="ECO:0007669"/>
    <property type="project" value="UniProtKB-SubCell"/>
</dbReference>
<dbReference type="PANTHER" id="PTHR32196:SF71">
    <property type="entry name" value="AUTOINDUCER 2 IMPORT SYSTEM PERMEASE PROTEIN LSRD"/>
    <property type="match status" value="1"/>
</dbReference>
<evidence type="ECO:0000256" key="10">
    <source>
        <dbReference type="SAM" id="Phobius"/>
    </source>
</evidence>
<feature type="transmembrane region" description="Helical" evidence="10">
    <location>
        <begin position="211"/>
        <end position="230"/>
    </location>
</feature>
<dbReference type="PANTHER" id="PTHR32196">
    <property type="entry name" value="ABC TRANSPORTER PERMEASE PROTEIN YPHD-RELATED-RELATED"/>
    <property type="match status" value="1"/>
</dbReference>
<evidence type="ECO:0000256" key="7">
    <source>
        <dbReference type="ARBA" id="ARBA00023136"/>
    </source>
</evidence>
<evidence type="ECO:0000313" key="11">
    <source>
        <dbReference type="EMBL" id="MTD16301.1"/>
    </source>
</evidence>
<feature type="region of interest" description="Disordered" evidence="9">
    <location>
        <begin position="322"/>
        <end position="349"/>
    </location>
</feature>
<evidence type="ECO:0000256" key="9">
    <source>
        <dbReference type="SAM" id="MobiDB-lite"/>
    </source>
</evidence>
<evidence type="ECO:0000256" key="5">
    <source>
        <dbReference type="ARBA" id="ARBA00022692"/>
    </source>
</evidence>
<dbReference type="Pfam" id="PF02653">
    <property type="entry name" value="BPD_transp_2"/>
    <property type="match status" value="1"/>
</dbReference>
<feature type="transmembrane region" description="Helical" evidence="10">
    <location>
        <begin position="95"/>
        <end position="114"/>
    </location>
</feature>
<gene>
    <name evidence="11" type="ORF">GIS00_20380</name>
</gene>
<keyword evidence="4" id="KW-0997">Cell inner membrane</keyword>
<name>A0A7K1FQ91_9ACTN</name>
<dbReference type="CDD" id="cd06579">
    <property type="entry name" value="TM_PBP1_transp_AraH_like"/>
    <property type="match status" value="1"/>
</dbReference>
<feature type="transmembrane region" description="Helical" evidence="10">
    <location>
        <begin position="242"/>
        <end position="258"/>
    </location>
</feature>
<dbReference type="RefSeq" id="WP_154770315.1">
    <property type="nucleotide sequence ID" value="NZ_WLYK01000009.1"/>
</dbReference>
<keyword evidence="6 10" id="KW-1133">Transmembrane helix</keyword>
<accession>A0A7K1FQ91</accession>
<dbReference type="EMBL" id="WLYK01000009">
    <property type="protein sequence ID" value="MTD16301.1"/>
    <property type="molecule type" value="Genomic_DNA"/>
</dbReference>
<feature type="transmembrane region" description="Helical" evidence="10">
    <location>
        <begin position="43"/>
        <end position="62"/>
    </location>
</feature>
<sequence>MIARAKRMLLRWEVLLVVLVVAAMAWSASLSPYYLYLDQILGSTRFFVIPGLMALGLMIVVIQGEIDISLASTLAVATTTAAVLMHAGWPAPATLAAVVVIGGALGAVNGLLVARWGLPSLAVTLGTMGAYRGLAYIIGGQEGVSDFPDSFTWLGGTDLGIVPASLVLFVVVAVAVALLLRTTVFGRHSYAVGAGARAAAFGGVPLQRTKITAYLLAGALAGLAGWVWIGQYASARADNADGGILFVVTAVVLGGVAINGGRGTVLGVVLALFLLGTLSNGLGLANVAGPTQTLILGGLLVLSTAVPRVVVLVGRALPSRRTRSDAVDRPRSDTRPDADTVGTPVTRSS</sequence>
<feature type="transmembrane region" description="Helical" evidence="10">
    <location>
        <begin position="121"/>
        <end position="139"/>
    </location>
</feature>
<evidence type="ECO:0000256" key="6">
    <source>
        <dbReference type="ARBA" id="ARBA00022989"/>
    </source>
</evidence>
<keyword evidence="3" id="KW-1003">Cell membrane</keyword>
<keyword evidence="7 10" id="KW-0472">Membrane</keyword>
<evidence type="ECO:0000313" key="12">
    <source>
        <dbReference type="Proteomes" id="UP000460221"/>
    </source>
</evidence>